<keyword evidence="2" id="KW-0433">Leucine-rich repeat</keyword>
<evidence type="ECO:0000259" key="8">
    <source>
        <dbReference type="PROSITE" id="PS50104"/>
    </source>
</evidence>
<dbReference type="InterPro" id="IPR000157">
    <property type="entry name" value="TIR_dom"/>
</dbReference>
<dbReference type="GO" id="GO:0006952">
    <property type="term" value="P:defense response"/>
    <property type="evidence" value="ECO:0007669"/>
    <property type="project" value="InterPro"/>
</dbReference>
<dbReference type="GO" id="GO:0007165">
    <property type="term" value="P:signal transduction"/>
    <property type="evidence" value="ECO:0007669"/>
    <property type="project" value="InterPro"/>
</dbReference>
<keyword evidence="6" id="KW-0175">Coiled coil</keyword>
<dbReference type="Gene3D" id="1.10.8.430">
    <property type="entry name" value="Helical domain of apoptotic protease-activating factors"/>
    <property type="match status" value="2"/>
</dbReference>
<evidence type="ECO:0000313" key="10">
    <source>
        <dbReference type="Proteomes" id="UP001234989"/>
    </source>
</evidence>
<dbReference type="SUPFAM" id="SSF52200">
    <property type="entry name" value="Toll/Interleukin receptor TIR domain"/>
    <property type="match status" value="2"/>
</dbReference>
<evidence type="ECO:0000256" key="6">
    <source>
        <dbReference type="ARBA" id="ARBA00023054"/>
    </source>
</evidence>
<accession>A0AAF0UKN6</accession>
<dbReference type="Pfam" id="PF23286">
    <property type="entry name" value="LRR_13"/>
    <property type="match status" value="1"/>
</dbReference>
<dbReference type="Pfam" id="PF23282">
    <property type="entry name" value="WHD_ROQ1"/>
    <property type="match status" value="2"/>
</dbReference>
<evidence type="ECO:0000313" key="9">
    <source>
        <dbReference type="EMBL" id="WMV48323.1"/>
    </source>
</evidence>
<keyword evidence="4" id="KW-0611">Plant defense</keyword>
<evidence type="ECO:0000256" key="3">
    <source>
        <dbReference type="ARBA" id="ARBA00022737"/>
    </source>
</evidence>
<keyword evidence="3" id="KW-0677">Repeat</keyword>
<reference evidence="9" key="1">
    <citation type="submission" date="2023-08" db="EMBL/GenBank/DDBJ databases">
        <title>A de novo genome assembly of Solanum verrucosum Schlechtendal, a Mexican diploid species geographically isolated from the other diploid A-genome species in potato relatives.</title>
        <authorList>
            <person name="Hosaka K."/>
        </authorList>
    </citation>
    <scope>NUCLEOTIDE SEQUENCE</scope>
    <source>
        <tissue evidence="9">Young leaves</tissue>
    </source>
</reference>
<sequence length="1959" mass="221637">MNTQGESSSSSNLCYDVFISFRGEDTRKNFTGHLYFRLRQVGVNTFIDDEELRKGDVISNKLDKAIEQSRIAIVVFSKNYASSSWCLDELVKILDCKERLNQVVLPIFYDVDPSQVRRQTGSFDEALEKHKERLVGAERMEKWKAALTEAADLSGWDLRNIADGHESKFIESIIKQVRQEVNQTPLDVAHYPIGLDSPIKHIELLLQSGCEHEVRMVGICGVGGIGKTTLAKAIYNQVFRQFVGSCFLSDVRSEAKAFGLVKLQEKLLNQILKTKEFEVGSVAEGVNLIKVRLGSQKVLIVLDDVDDRSQLESLTRERSWFGSGSVIIITTRDEHLLYGLTTSEIYRAKLLNDNEAQQLFSCHAFNYFSPPQEYVELAQDIIKYSGGLPLALVTLGSHLQGRSVKEWRYEFKKLKAIPHGDIQKILRISFDGLDVNTQSVFLDIACAFHGWYENEVTITLNACGFYSESAISTLVQRNLLQRDWRYLVMHDLVRDMGREIVRMESPRDPGKRSRLFNPQEVIDVLQGNKGSKNVEILVIERQALKGVKLSTKAFQKMINLRVLKIDNLHISGDFDLLSKELRWLSWEGCPLKCIPSNFPSEKLVFLNMKGSNIQEFGLNLQYCRNLKMLDLSDCKRLRKTPNFNGSRSLETLYLQNCSSLKEIHPSIGNLDRLIILCMYGCKKITDLPSSICQLKSLQFLNTNDCSSLQTLPVDIGDMQNLIILDACDTGIKQLPGSVGMLGNLIILEMGGQYLETKRRFSQTRVRPIVSLSKFISALRLRYCGFLEVDVPRDIGSLSNLTVLDLSGNSFLCLPFDFSKLPLLNFLCLNDCVNLQTLPPISNLEKLTIVELRNCQKLVKITGLDNLPSIEKMDMRNCTSLQNPFNEGFFSAPALSIPSREHQRYEPSVKINLDSNEIPDWCSNKVTAPSICLTMPTLHNNKFLGMVLWFVCHHCDVDELEQFVVTVAHIKRSGLPWIWHISGSHEVFDISGSHEVSCVYYLSSANDEPFKGLNIKGGEQITVEDGSDGGIAKKIGIHLLYLDQHGNVTSLPGVVDHSYTPSYPQRLSAGHINSNNDNTSNEIPFPTSHLYSRLCQVGINTFIDDEELRKGKVISTELEKAIEESRVSIVVFSKNYASSSWCLDELVKILECKDKLKQIVLPIFYDVHPSHVRKQTGCFGEALAKLMERSFEVERMKKWTDSLTQAANLSGWDLQNVVDGHESKFIESIVKQVLLEVNQTPLDVAWHPVGVDSRVEDIELLLQKGCADEVRMVGIYGVGGIGKTTLAKAIYNQIFRQFDSSFFLSDVGSEAEAFGLVKLQEKLLNQILKTKDVKVSSVAEGVNLIKARLGSKKVLIILDDVNHMSQLESLTRERSWFGSGSLIIITTRDNHLLSRIRENERYKAKLLNQDEAQQLFSCHAFSSPSPPQEYVELAQSIIKYSGGLPLALVTLGSHLQGRSVEEWRYEFKKLRAIPHCDIQKILKISFDGLDCDTQSVFLDIACAFHGFFEDEVIKTLNACGFYSESAISTLVQRNLLQRDWRYLVMHDLVRDMGREIVRMESPRDYGKRSRLFKPQEVRDVLQGNKGSEKVEVLMVDPGGLKGTNLSTKTFKKMKNLRVLKIDELHINGDFELLSKELRWLSWQKCPLKCIPSHFPAEKLVVLKMQGSNIQEFGADLKCCKSLKKLDLSDSKRLVRTPNFNGSRSLETLWLRGCTSLTEIHESIGNLHKLIDLDFYGCKKLTYLPSSICHLKSLRSLGIRWCSSLQTLPVELGEMQCLTSLLASDTGIIHLPGSVEMLKDLGLEIYLQSNKIPDFCSNRVTSSAICFTMPTHNEYKFLGMIVWCVRKFVKVPTSRGLHPRGLSFNIVGRMPSKCYHWRYDYEIHARRAELSCVLYRSYLQEPFCGHIMEGGENMQVAEFGEEITVKKIGIHLLYLDEHSNVTSFPAIVDHSHSHSTTESSQ</sequence>
<dbReference type="Gene3D" id="3.40.50.300">
    <property type="entry name" value="P-loop containing nucleotide triphosphate hydrolases"/>
    <property type="match status" value="2"/>
</dbReference>
<dbReference type="Proteomes" id="UP001234989">
    <property type="component" value="Chromosome 9"/>
</dbReference>
<dbReference type="PANTHER" id="PTHR11017">
    <property type="entry name" value="LEUCINE-RICH REPEAT-CONTAINING PROTEIN"/>
    <property type="match status" value="1"/>
</dbReference>
<dbReference type="Pfam" id="PF01582">
    <property type="entry name" value="TIR"/>
    <property type="match status" value="2"/>
</dbReference>
<feature type="domain" description="TIR" evidence="8">
    <location>
        <begin position="13"/>
        <end position="181"/>
    </location>
</feature>
<dbReference type="InterPro" id="IPR058546">
    <property type="entry name" value="RPS4B/Roq1-like_LRR"/>
</dbReference>
<feature type="domain" description="TIR" evidence="8">
    <location>
        <begin position="1064"/>
        <end position="1236"/>
    </location>
</feature>
<dbReference type="InterPro" id="IPR044974">
    <property type="entry name" value="Disease_R_plants"/>
</dbReference>
<dbReference type="GO" id="GO:0016020">
    <property type="term" value="C:membrane"/>
    <property type="evidence" value="ECO:0007669"/>
    <property type="project" value="UniProtKB-SubCell"/>
</dbReference>
<dbReference type="InterPro" id="IPR003593">
    <property type="entry name" value="AAA+_ATPase"/>
</dbReference>
<dbReference type="SMART" id="SM00255">
    <property type="entry name" value="TIR"/>
    <property type="match status" value="2"/>
</dbReference>
<dbReference type="InterPro" id="IPR002182">
    <property type="entry name" value="NB-ARC"/>
</dbReference>
<dbReference type="InterPro" id="IPR042197">
    <property type="entry name" value="Apaf_helical"/>
</dbReference>
<keyword evidence="7" id="KW-0472">Membrane</keyword>
<organism evidence="9 10">
    <name type="scientific">Solanum verrucosum</name>
    <dbReference type="NCBI Taxonomy" id="315347"/>
    <lineage>
        <taxon>Eukaryota</taxon>
        <taxon>Viridiplantae</taxon>
        <taxon>Streptophyta</taxon>
        <taxon>Embryophyta</taxon>
        <taxon>Tracheophyta</taxon>
        <taxon>Spermatophyta</taxon>
        <taxon>Magnoliopsida</taxon>
        <taxon>eudicotyledons</taxon>
        <taxon>Gunneridae</taxon>
        <taxon>Pentapetalae</taxon>
        <taxon>asterids</taxon>
        <taxon>lamiids</taxon>
        <taxon>Solanales</taxon>
        <taxon>Solanaceae</taxon>
        <taxon>Solanoideae</taxon>
        <taxon>Solaneae</taxon>
        <taxon>Solanum</taxon>
    </lineage>
</organism>
<evidence type="ECO:0000256" key="1">
    <source>
        <dbReference type="ARBA" id="ARBA00004170"/>
    </source>
</evidence>
<dbReference type="Gene3D" id="3.40.50.10140">
    <property type="entry name" value="Toll/interleukin-1 receptor homology (TIR) domain"/>
    <property type="match status" value="2"/>
</dbReference>
<dbReference type="InterPro" id="IPR027417">
    <property type="entry name" value="P-loop_NTPase"/>
</dbReference>
<dbReference type="InterPro" id="IPR035897">
    <property type="entry name" value="Toll_tir_struct_dom_sf"/>
</dbReference>
<dbReference type="SUPFAM" id="SSF52540">
    <property type="entry name" value="P-loop containing nucleoside triphosphate hydrolases"/>
    <property type="match status" value="2"/>
</dbReference>
<evidence type="ECO:0000256" key="4">
    <source>
        <dbReference type="ARBA" id="ARBA00022821"/>
    </source>
</evidence>
<gene>
    <name evidence="9" type="ORF">MTR67_041708</name>
</gene>
<comment type="subcellular location">
    <subcellularLocation>
        <location evidence="1">Membrane</location>
        <topology evidence="1">Peripheral membrane protein</topology>
    </subcellularLocation>
</comment>
<evidence type="ECO:0000256" key="2">
    <source>
        <dbReference type="ARBA" id="ARBA00022614"/>
    </source>
</evidence>
<dbReference type="SUPFAM" id="SSF52058">
    <property type="entry name" value="L domain-like"/>
    <property type="match status" value="2"/>
</dbReference>
<dbReference type="InterPro" id="IPR058192">
    <property type="entry name" value="WHD_ROQ1-like"/>
</dbReference>
<dbReference type="InterPro" id="IPR032675">
    <property type="entry name" value="LRR_dom_sf"/>
</dbReference>
<dbReference type="SMART" id="SM00382">
    <property type="entry name" value="AAA"/>
    <property type="match status" value="2"/>
</dbReference>
<evidence type="ECO:0000256" key="5">
    <source>
        <dbReference type="ARBA" id="ARBA00023027"/>
    </source>
</evidence>
<dbReference type="PANTHER" id="PTHR11017:SF479">
    <property type="entry name" value="DISEASE RESISTANCE PROTEIN (TIR-NBS-LRR CLASS) FAMILY"/>
    <property type="match status" value="1"/>
</dbReference>
<protein>
    <recommendedName>
        <fullName evidence="8">TIR domain-containing protein</fullName>
    </recommendedName>
</protein>
<proteinExistence type="predicted"/>
<evidence type="ECO:0000256" key="7">
    <source>
        <dbReference type="ARBA" id="ARBA00023136"/>
    </source>
</evidence>
<dbReference type="GO" id="GO:0043531">
    <property type="term" value="F:ADP binding"/>
    <property type="evidence" value="ECO:0007669"/>
    <property type="project" value="InterPro"/>
</dbReference>
<dbReference type="Pfam" id="PF00931">
    <property type="entry name" value="NB-ARC"/>
    <property type="match status" value="2"/>
</dbReference>
<dbReference type="Gene3D" id="3.80.10.10">
    <property type="entry name" value="Ribonuclease Inhibitor"/>
    <property type="match status" value="3"/>
</dbReference>
<dbReference type="GO" id="GO:0005524">
    <property type="term" value="F:ATP binding"/>
    <property type="evidence" value="ECO:0007669"/>
    <property type="project" value="UniProtKB-KW"/>
</dbReference>
<dbReference type="EMBL" id="CP133620">
    <property type="protein sequence ID" value="WMV48323.1"/>
    <property type="molecule type" value="Genomic_DNA"/>
</dbReference>
<dbReference type="FunFam" id="3.40.50.10140:FF:000007">
    <property type="entry name" value="Disease resistance protein (TIR-NBS-LRR class)"/>
    <property type="match status" value="2"/>
</dbReference>
<dbReference type="PROSITE" id="PS50104">
    <property type="entry name" value="TIR"/>
    <property type="match status" value="2"/>
</dbReference>
<keyword evidence="5" id="KW-0520">NAD</keyword>
<name>A0AAF0UKN6_SOLVR</name>
<dbReference type="PRINTS" id="PR00364">
    <property type="entry name" value="DISEASERSIST"/>
</dbReference>
<keyword evidence="10" id="KW-1185">Reference proteome</keyword>